<organism evidence="3">
    <name type="scientific">uncultured Caudovirales phage</name>
    <dbReference type="NCBI Taxonomy" id="2100421"/>
    <lineage>
        <taxon>Viruses</taxon>
        <taxon>Duplodnaviria</taxon>
        <taxon>Heunggongvirae</taxon>
        <taxon>Uroviricota</taxon>
        <taxon>Caudoviricetes</taxon>
        <taxon>Peduoviridae</taxon>
        <taxon>Maltschvirus</taxon>
        <taxon>Maltschvirus maltsch</taxon>
    </lineage>
</organism>
<evidence type="ECO:0000313" key="4">
    <source>
        <dbReference type="EMBL" id="CAB5218956.1"/>
    </source>
</evidence>
<keyword evidence="1" id="KW-1133">Transmembrane helix</keyword>
<protein>
    <submittedName>
        <fullName evidence="3">Uncharacterized protein</fullName>
    </submittedName>
</protein>
<evidence type="ECO:0000313" key="2">
    <source>
        <dbReference type="EMBL" id="CAB4122071.1"/>
    </source>
</evidence>
<gene>
    <name evidence="4" type="ORF">UFOVP220_18</name>
    <name evidence="2" type="ORF">UFOVP26_70</name>
    <name evidence="3" type="ORF">UFOVP44_27</name>
</gene>
<feature type="transmembrane region" description="Helical" evidence="1">
    <location>
        <begin position="6"/>
        <end position="23"/>
    </location>
</feature>
<reference evidence="3" key="1">
    <citation type="submission" date="2020-04" db="EMBL/GenBank/DDBJ databases">
        <authorList>
            <person name="Chiriac C."/>
            <person name="Salcher M."/>
            <person name="Ghai R."/>
            <person name="Kavagutti S V."/>
        </authorList>
    </citation>
    <scope>NUCLEOTIDE SEQUENCE</scope>
</reference>
<evidence type="ECO:0000256" key="1">
    <source>
        <dbReference type="SAM" id="Phobius"/>
    </source>
</evidence>
<evidence type="ECO:0000313" key="3">
    <source>
        <dbReference type="EMBL" id="CAB4123650.1"/>
    </source>
</evidence>
<dbReference type="EMBL" id="LR796152">
    <property type="protein sequence ID" value="CAB4122071.1"/>
    <property type="molecule type" value="Genomic_DNA"/>
</dbReference>
<sequence>MFSLPDYLAMFASSFVVVFLLGLQSKNVNRSRYVAAAITSVGISVAQFIFVKYAANGNWLVLIVSALGGAIGIAFSIYVHDHHIEKSYGKKIPPHKSDSFLTTSNFNERK</sequence>
<feature type="transmembrane region" description="Helical" evidence="1">
    <location>
        <begin position="59"/>
        <end position="79"/>
    </location>
</feature>
<feature type="transmembrane region" description="Helical" evidence="1">
    <location>
        <begin position="35"/>
        <end position="53"/>
    </location>
</feature>
<proteinExistence type="predicted"/>
<keyword evidence="1" id="KW-0472">Membrane</keyword>
<name>A0A6J5KU04_9CAUD</name>
<dbReference type="EMBL" id="LR796176">
    <property type="protein sequence ID" value="CAB4123650.1"/>
    <property type="molecule type" value="Genomic_DNA"/>
</dbReference>
<keyword evidence="1" id="KW-0812">Transmembrane</keyword>
<dbReference type="EMBL" id="LR798268">
    <property type="protein sequence ID" value="CAB5218956.1"/>
    <property type="molecule type" value="Genomic_DNA"/>
</dbReference>
<accession>A0A6J5KU04</accession>